<organism evidence="1 2">
    <name type="scientific">Terrihabitans rhizophilus</name>
    <dbReference type="NCBI Taxonomy" id="3092662"/>
    <lineage>
        <taxon>Bacteria</taxon>
        <taxon>Pseudomonadati</taxon>
        <taxon>Pseudomonadota</taxon>
        <taxon>Alphaproteobacteria</taxon>
        <taxon>Hyphomicrobiales</taxon>
        <taxon>Terrihabitans</taxon>
    </lineage>
</organism>
<reference evidence="1 2" key="1">
    <citation type="submission" date="2023-11" db="EMBL/GenBank/DDBJ databases">
        <authorList>
            <person name="Bao R."/>
        </authorList>
    </citation>
    <scope>NUCLEOTIDE SEQUENCE [LARGE SCALE GENOMIC DNA]</scope>
    <source>
        <strain evidence="1 2">PJ23</strain>
    </source>
</reference>
<accession>A0ABU4RQZ6</accession>
<proteinExistence type="predicted"/>
<sequence length="150" mass="16143">MKLYALVLLAAVGLTGCKSEKHGAASGQPEVTISAPVAQVRPVVVNEMVQRGYKIKQDAPYLLVMEKQSDSVAGSVLLGSSWNPTVNERVSITMTETEGRTLLVADLGIVTNAGTGMERILRMQNSQASVQFQTWLNTMPSRLSAPVKAR</sequence>
<evidence type="ECO:0008006" key="3">
    <source>
        <dbReference type="Google" id="ProtNLM"/>
    </source>
</evidence>
<dbReference type="EMBL" id="JAXAFJ010000002">
    <property type="protein sequence ID" value="MDX6805201.1"/>
    <property type="molecule type" value="Genomic_DNA"/>
</dbReference>
<name>A0ABU4RQZ6_9HYPH</name>
<dbReference type="Proteomes" id="UP001274321">
    <property type="component" value="Unassembled WGS sequence"/>
</dbReference>
<gene>
    <name evidence="1" type="ORF">SCD90_03900</name>
</gene>
<keyword evidence="2" id="KW-1185">Reference proteome</keyword>
<evidence type="ECO:0000313" key="2">
    <source>
        <dbReference type="Proteomes" id="UP001274321"/>
    </source>
</evidence>
<comment type="caution">
    <text evidence="1">The sequence shown here is derived from an EMBL/GenBank/DDBJ whole genome shotgun (WGS) entry which is preliminary data.</text>
</comment>
<protein>
    <recommendedName>
        <fullName evidence="3">Lipoprotein</fullName>
    </recommendedName>
</protein>
<dbReference type="RefSeq" id="WP_319843327.1">
    <property type="nucleotide sequence ID" value="NZ_JAXAFJ010000002.1"/>
</dbReference>
<dbReference type="PROSITE" id="PS51257">
    <property type="entry name" value="PROKAR_LIPOPROTEIN"/>
    <property type="match status" value="1"/>
</dbReference>
<evidence type="ECO:0000313" key="1">
    <source>
        <dbReference type="EMBL" id="MDX6805201.1"/>
    </source>
</evidence>